<dbReference type="Gene3D" id="3.40.50.2000">
    <property type="entry name" value="Glycogen Phosphorylase B"/>
    <property type="match status" value="2"/>
</dbReference>
<dbReference type="Pfam" id="PF13692">
    <property type="entry name" value="Glyco_trans_1_4"/>
    <property type="match status" value="1"/>
</dbReference>
<evidence type="ECO:0000259" key="1">
    <source>
        <dbReference type="Pfam" id="PF13439"/>
    </source>
</evidence>
<organism evidence="2">
    <name type="scientific">freshwater metagenome</name>
    <dbReference type="NCBI Taxonomy" id="449393"/>
    <lineage>
        <taxon>unclassified sequences</taxon>
        <taxon>metagenomes</taxon>
        <taxon>ecological metagenomes</taxon>
    </lineage>
</organism>
<dbReference type="AlphaFoldDB" id="A0A6J7FW85"/>
<reference evidence="2" key="1">
    <citation type="submission" date="2020-05" db="EMBL/GenBank/DDBJ databases">
        <authorList>
            <person name="Chiriac C."/>
            <person name="Salcher M."/>
            <person name="Ghai R."/>
            <person name="Kavagutti S V."/>
        </authorList>
    </citation>
    <scope>NUCLEOTIDE SEQUENCE</scope>
</reference>
<feature type="domain" description="Glycosyltransferase subfamily 4-like N-terminal" evidence="1">
    <location>
        <begin position="14"/>
        <end position="173"/>
    </location>
</feature>
<evidence type="ECO:0000313" key="2">
    <source>
        <dbReference type="EMBL" id="CAB4899781.1"/>
    </source>
</evidence>
<proteinExistence type="predicted"/>
<dbReference type="PANTHER" id="PTHR12526">
    <property type="entry name" value="GLYCOSYLTRANSFERASE"/>
    <property type="match status" value="1"/>
</dbReference>
<dbReference type="SUPFAM" id="SSF53756">
    <property type="entry name" value="UDP-Glycosyltransferase/glycogen phosphorylase"/>
    <property type="match status" value="1"/>
</dbReference>
<protein>
    <submittedName>
        <fullName evidence="2">Unannotated protein</fullName>
    </submittedName>
</protein>
<accession>A0A6J7FW85</accession>
<dbReference type="GO" id="GO:0016757">
    <property type="term" value="F:glycosyltransferase activity"/>
    <property type="evidence" value="ECO:0007669"/>
    <property type="project" value="TreeGrafter"/>
</dbReference>
<dbReference type="Pfam" id="PF13439">
    <property type="entry name" value="Glyco_transf_4"/>
    <property type="match status" value="1"/>
</dbReference>
<dbReference type="InterPro" id="IPR028098">
    <property type="entry name" value="Glyco_trans_4-like_N"/>
</dbReference>
<name>A0A6J7FW85_9ZZZZ</name>
<dbReference type="CDD" id="cd03801">
    <property type="entry name" value="GT4_PimA-like"/>
    <property type="match status" value="1"/>
</dbReference>
<sequence length="394" mass="42568">MRVGLVCPYSWDVPGGVAVHMRDLSESLIRQGHEVSVLAPFDGEGVLPDYVVDGGRPVAVAYNGSVARLNFGWKATRRIRKWIQEGDFDVLHVHEPLSPSLSVLACWVAQGPIVATWHSSMARSRALSAAFYLAQISMEKVSARIAVSEEARRTLVAHIGGDAVLIANGVNVANFADPSTLPGYPRSGGTLGFLGRLDETRKGFDVLARAVPAIVAQFPDLQVLVAGPGDPEEALSAVPPEFHEHFVFLGRVSDDDKVRMLHSIDAFIAPNTGGESFGIVLLEAMASGSPVVASDLLAFRRVLDEGRCGRMFTTGDPQSLADMTCALLQDPVTRKNMATVGYERAKHFDWERVGREVIAVYESVVLPGVKVKEDLRGQIVGRLARSKSTEVSNS</sequence>
<dbReference type="EMBL" id="CAFBMR010000001">
    <property type="protein sequence ID" value="CAB4899781.1"/>
    <property type="molecule type" value="Genomic_DNA"/>
</dbReference>
<gene>
    <name evidence="2" type="ORF">UFOPK3610_00054</name>
</gene>
<dbReference type="PANTHER" id="PTHR12526:SF613">
    <property type="entry name" value="PHOSPHATIDYL-MYO-INOSITOL MANNOSYLTRANSFERASE"/>
    <property type="match status" value="1"/>
</dbReference>